<dbReference type="SMART" id="SM00336">
    <property type="entry name" value="BBOX"/>
    <property type="match status" value="1"/>
</dbReference>
<dbReference type="Gene3D" id="3.30.160.60">
    <property type="entry name" value="Classic Zinc Finger"/>
    <property type="match status" value="1"/>
</dbReference>
<dbReference type="SUPFAM" id="SSF57845">
    <property type="entry name" value="B-box zinc-binding domain"/>
    <property type="match status" value="1"/>
</dbReference>
<dbReference type="PROSITE" id="PS50119">
    <property type="entry name" value="ZF_BBOX"/>
    <property type="match status" value="1"/>
</dbReference>
<dbReference type="InParanoid" id="A0A3Q1J195"/>
<evidence type="ECO:0000313" key="7">
    <source>
        <dbReference type="Ensembl" id="ENSATEP00000023818.2"/>
    </source>
</evidence>
<dbReference type="InterPro" id="IPR050143">
    <property type="entry name" value="TRIM/RBCC"/>
</dbReference>
<feature type="domain" description="RING-type" evidence="5">
    <location>
        <begin position="11"/>
        <end position="51"/>
    </location>
</feature>
<evidence type="ECO:0000259" key="5">
    <source>
        <dbReference type="PROSITE" id="PS50089"/>
    </source>
</evidence>
<organism evidence="7 8">
    <name type="scientific">Anabas testudineus</name>
    <name type="common">Climbing perch</name>
    <name type="synonym">Anthias testudineus</name>
    <dbReference type="NCBI Taxonomy" id="64144"/>
    <lineage>
        <taxon>Eukaryota</taxon>
        <taxon>Metazoa</taxon>
        <taxon>Chordata</taxon>
        <taxon>Craniata</taxon>
        <taxon>Vertebrata</taxon>
        <taxon>Euteleostomi</taxon>
        <taxon>Actinopterygii</taxon>
        <taxon>Neopterygii</taxon>
        <taxon>Teleostei</taxon>
        <taxon>Neoteleostei</taxon>
        <taxon>Acanthomorphata</taxon>
        <taxon>Anabantaria</taxon>
        <taxon>Anabantiformes</taxon>
        <taxon>Anabantoidei</taxon>
        <taxon>Anabantidae</taxon>
        <taxon>Anabas</taxon>
    </lineage>
</organism>
<accession>A0A3Q1J195</accession>
<dbReference type="InterPro" id="IPR027370">
    <property type="entry name" value="Znf-RING_euk"/>
</dbReference>
<dbReference type="Ensembl" id="ENSATET00000024202.2">
    <property type="protein sequence ID" value="ENSATEP00000023818.2"/>
    <property type="gene ID" value="ENSATEG00000016527.2"/>
</dbReference>
<dbReference type="OrthoDB" id="654191at2759"/>
<dbReference type="InterPro" id="IPR001841">
    <property type="entry name" value="Znf_RING"/>
</dbReference>
<dbReference type="STRING" id="64144.ENSATEP00000023818"/>
<dbReference type="GeneTree" id="ENSGT01030000234583"/>
<dbReference type="GO" id="GO:0008270">
    <property type="term" value="F:zinc ion binding"/>
    <property type="evidence" value="ECO:0007669"/>
    <property type="project" value="UniProtKB-KW"/>
</dbReference>
<dbReference type="Pfam" id="PF00643">
    <property type="entry name" value="zf-B_box"/>
    <property type="match status" value="1"/>
</dbReference>
<keyword evidence="8" id="KW-1185">Reference proteome</keyword>
<reference evidence="7" key="2">
    <citation type="submission" date="2025-08" db="UniProtKB">
        <authorList>
            <consortium name="Ensembl"/>
        </authorList>
    </citation>
    <scope>IDENTIFICATION</scope>
</reference>
<proteinExistence type="predicted"/>
<dbReference type="Gene3D" id="3.30.40.10">
    <property type="entry name" value="Zinc/RING finger domain, C3HC4 (zinc finger)"/>
    <property type="match status" value="1"/>
</dbReference>
<evidence type="ECO:0000256" key="1">
    <source>
        <dbReference type="ARBA" id="ARBA00022723"/>
    </source>
</evidence>
<evidence type="ECO:0000259" key="6">
    <source>
        <dbReference type="PROSITE" id="PS50119"/>
    </source>
</evidence>
<dbReference type="InterPro" id="IPR017907">
    <property type="entry name" value="Znf_RING_CS"/>
</dbReference>
<name>A0A3Q1J195_ANATE</name>
<dbReference type="AlphaFoldDB" id="A0A3Q1J195"/>
<reference evidence="7" key="3">
    <citation type="submission" date="2025-09" db="UniProtKB">
        <authorList>
            <consortium name="Ensembl"/>
        </authorList>
    </citation>
    <scope>IDENTIFICATION</scope>
</reference>
<dbReference type="Proteomes" id="UP000265040">
    <property type="component" value="Chromosome 22"/>
</dbReference>
<keyword evidence="3" id="KW-0862">Zinc</keyword>
<evidence type="ECO:0008006" key="9">
    <source>
        <dbReference type="Google" id="ProtNLM"/>
    </source>
</evidence>
<dbReference type="SUPFAM" id="SSF57850">
    <property type="entry name" value="RING/U-box"/>
    <property type="match status" value="1"/>
</dbReference>
<evidence type="ECO:0000256" key="4">
    <source>
        <dbReference type="PROSITE-ProRule" id="PRU00024"/>
    </source>
</evidence>
<sequence length="157" mass="17869">MASRSEENLSCPVCRDVFQDPVLLSCSHSFCRVCIEGCWTEDTNQQCPVCRTRSLQSNPPGNLALKNLCEAFLLERAVGRCSLHSEELRLFCLNDEQLLCVVCLHSEAHKCHNIKPIDEAARDNKKNLQELLDPLCAARNMKVKYTVYVKINVYPRL</sequence>
<protein>
    <recommendedName>
        <fullName evidence="9">RING-type domain-containing protein</fullName>
    </recommendedName>
</protein>
<dbReference type="InterPro" id="IPR000315">
    <property type="entry name" value="Znf_B-box"/>
</dbReference>
<dbReference type="InterPro" id="IPR013083">
    <property type="entry name" value="Znf_RING/FYVE/PHD"/>
</dbReference>
<dbReference type="PANTHER" id="PTHR24103">
    <property type="entry name" value="E3 UBIQUITIN-PROTEIN LIGASE TRIM"/>
    <property type="match status" value="1"/>
</dbReference>
<evidence type="ECO:0000313" key="8">
    <source>
        <dbReference type="Proteomes" id="UP000265040"/>
    </source>
</evidence>
<keyword evidence="2 4" id="KW-0863">Zinc-finger</keyword>
<evidence type="ECO:0000256" key="2">
    <source>
        <dbReference type="ARBA" id="ARBA00022771"/>
    </source>
</evidence>
<evidence type="ECO:0000256" key="3">
    <source>
        <dbReference type="ARBA" id="ARBA00022833"/>
    </source>
</evidence>
<reference evidence="7" key="1">
    <citation type="submission" date="2021-04" db="EMBL/GenBank/DDBJ databases">
        <authorList>
            <consortium name="Wellcome Sanger Institute Data Sharing"/>
        </authorList>
    </citation>
    <scope>NUCLEOTIDE SEQUENCE [LARGE SCALE GENOMIC DNA]</scope>
</reference>
<dbReference type="PROSITE" id="PS50089">
    <property type="entry name" value="ZF_RING_2"/>
    <property type="match status" value="1"/>
</dbReference>
<feature type="domain" description="B box-type" evidence="6">
    <location>
        <begin position="76"/>
        <end position="117"/>
    </location>
</feature>
<keyword evidence="1" id="KW-0479">Metal-binding</keyword>
<dbReference type="SMART" id="SM00184">
    <property type="entry name" value="RING"/>
    <property type="match status" value="1"/>
</dbReference>
<dbReference type="Pfam" id="PF13445">
    <property type="entry name" value="zf-RING_UBOX"/>
    <property type="match status" value="1"/>
</dbReference>
<dbReference type="PROSITE" id="PS00518">
    <property type="entry name" value="ZF_RING_1"/>
    <property type="match status" value="1"/>
</dbReference>